<dbReference type="Proteomes" id="UP000053349">
    <property type="component" value="Unassembled WGS sequence"/>
</dbReference>
<dbReference type="GO" id="GO:0055085">
    <property type="term" value="P:transmembrane transport"/>
    <property type="evidence" value="ECO:0007669"/>
    <property type="project" value="InterPro"/>
</dbReference>
<gene>
    <name evidence="9" type="ORF">ABR64_00440</name>
</gene>
<feature type="transmembrane region" description="Helical" evidence="7">
    <location>
        <begin position="139"/>
        <end position="159"/>
    </location>
</feature>
<dbReference type="Gene3D" id="1.10.3720.10">
    <property type="entry name" value="MetI-like"/>
    <property type="match status" value="1"/>
</dbReference>
<dbReference type="SUPFAM" id="SSF161098">
    <property type="entry name" value="MetI-like"/>
    <property type="match status" value="1"/>
</dbReference>
<proteinExistence type="inferred from homology"/>
<comment type="caution">
    <text evidence="9">The sequence shown here is derived from an EMBL/GenBank/DDBJ whole genome shotgun (WGS) entry which is preliminary data.</text>
</comment>
<evidence type="ECO:0000256" key="4">
    <source>
        <dbReference type="ARBA" id="ARBA00022692"/>
    </source>
</evidence>
<dbReference type="AlphaFoldDB" id="A0A0R2P7Z1"/>
<evidence type="ECO:0000256" key="6">
    <source>
        <dbReference type="ARBA" id="ARBA00023136"/>
    </source>
</evidence>
<reference evidence="9 10" key="1">
    <citation type="submission" date="2015-10" db="EMBL/GenBank/DDBJ databases">
        <title>Metagenome-Assembled Genomes uncover a global brackish microbiome.</title>
        <authorList>
            <person name="Hugerth L.W."/>
            <person name="Larsson J."/>
            <person name="Alneberg J."/>
            <person name="Lindh M.V."/>
            <person name="Legrand C."/>
            <person name="Pinhassi J."/>
            <person name="Andersson A.F."/>
        </authorList>
    </citation>
    <scope>NUCLEOTIDE SEQUENCE [LARGE SCALE GENOMIC DNA]</scope>
    <source>
        <strain evidence="9">BACL2 MAG-121001-bin67</strain>
    </source>
</reference>
<comment type="subcellular location">
    <subcellularLocation>
        <location evidence="1 7">Cell membrane</location>
        <topology evidence="1 7">Multi-pass membrane protein</topology>
    </subcellularLocation>
</comment>
<dbReference type="PANTHER" id="PTHR32243:SF18">
    <property type="entry name" value="INNER MEMBRANE ABC TRANSPORTER PERMEASE PROTEIN YCJP"/>
    <property type="match status" value="1"/>
</dbReference>
<accession>A0A0R2P7Z1</accession>
<feature type="transmembrane region" description="Helical" evidence="7">
    <location>
        <begin position="180"/>
        <end position="205"/>
    </location>
</feature>
<keyword evidence="3" id="KW-1003">Cell membrane</keyword>
<evidence type="ECO:0000256" key="7">
    <source>
        <dbReference type="RuleBase" id="RU363032"/>
    </source>
</evidence>
<dbReference type="PANTHER" id="PTHR32243">
    <property type="entry name" value="MALTOSE TRANSPORT SYSTEM PERMEASE-RELATED"/>
    <property type="match status" value="1"/>
</dbReference>
<comment type="similarity">
    <text evidence="7">Belongs to the binding-protein-dependent transport system permease family.</text>
</comment>
<dbReference type="InterPro" id="IPR000515">
    <property type="entry name" value="MetI-like"/>
</dbReference>
<feature type="transmembrane region" description="Helical" evidence="7">
    <location>
        <begin position="73"/>
        <end position="95"/>
    </location>
</feature>
<feature type="transmembrane region" description="Helical" evidence="7">
    <location>
        <begin position="7"/>
        <end position="32"/>
    </location>
</feature>
<dbReference type="CDD" id="cd06261">
    <property type="entry name" value="TM_PBP2"/>
    <property type="match status" value="1"/>
</dbReference>
<protein>
    <recommendedName>
        <fullName evidence="8">ABC transmembrane type-1 domain-containing protein</fullName>
    </recommendedName>
</protein>
<evidence type="ECO:0000313" key="10">
    <source>
        <dbReference type="Proteomes" id="UP000053349"/>
    </source>
</evidence>
<sequence>MKQGRNLWATFVASGFGLFFLMPIFGAFYTALRTDNAIASGPFVWEFDRDWSHFKNAMGAAGYDFASFFQNSALISIGTVILTVFISLPAAYSIVRLGFGGAWLLRIALALRILPAVFFIIPFYKLFTNLGMVDSIRGLILANTFVNLTLALLIFASAIKELPYEIEEAAFVDGAGVFRTLWSIILPLMGPGLAAVGVLTFIFSWSDYLFAVVLSSSEATPVTVGAANFVTSYGVRWGDISAAVTLSILPPLIFATAAQRYLVKGLSAGAIKG</sequence>
<dbReference type="EMBL" id="LIAW01000029">
    <property type="protein sequence ID" value="KRO32976.1"/>
    <property type="molecule type" value="Genomic_DNA"/>
</dbReference>
<evidence type="ECO:0000256" key="3">
    <source>
        <dbReference type="ARBA" id="ARBA00022475"/>
    </source>
</evidence>
<keyword evidence="4 7" id="KW-0812">Transmembrane</keyword>
<evidence type="ECO:0000256" key="1">
    <source>
        <dbReference type="ARBA" id="ARBA00004651"/>
    </source>
</evidence>
<feature type="transmembrane region" description="Helical" evidence="7">
    <location>
        <begin position="107"/>
        <end position="127"/>
    </location>
</feature>
<evidence type="ECO:0000256" key="2">
    <source>
        <dbReference type="ARBA" id="ARBA00022448"/>
    </source>
</evidence>
<dbReference type="InterPro" id="IPR035906">
    <property type="entry name" value="MetI-like_sf"/>
</dbReference>
<keyword evidence="6 7" id="KW-0472">Membrane</keyword>
<dbReference type="GO" id="GO:0005886">
    <property type="term" value="C:plasma membrane"/>
    <property type="evidence" value="ECO:0007669"/>
    <property type="project" value="UniProtKB-SubCell"/>
</dbReference>
<feature type="transmembrane region" description="Helical" evidence="7">
    <location>
        <begin position="240"/>
        <end position="263"/>
    </location>
</feature>
<evidence type="ECO:0000313" key="9">
    <source>
        <dbReference type="EMBL" id="KRO32976.1"/>
    </source>
</evidence>
<dbReference type="PROSITE" id="PS50928">
    <property type="entry name" value="ABC_TM1"/>
    <property type="match status" value="1"/>
</dbReference>
<evidence type="ECO:0000259" key="8">
    <source>
        <dbReference type="PROSITE" id="PS50928"/>
    </source>
</evidence>
<keyword evidence="2 7" id="KW-0813">Transport</keyword>
<organism evidence="9 10">
    <name type="scientific">Actinobacteria bacterium BACL2 MAG-121001-bin67</name>
    <dbReference type="NCBI Taxonomy" id="1655572"/>
    <lineage>
        <taxon>Bacteria</taxon>
        <taxon>Bacillati</taxon>
        <taxon>Actinomycetota</taxon>
        <taxon>Actinomycetes</taxon>
        <taxon>Actinomycetes incertae sedis</taxon>
        <taxon>ac1 cluster</taxon>
    </lineage>
</organism>
<dbReference type="Pfam" id="PF00528">
    <property type="entry name" value="BPD_transp_1"/>
    <property type="match status" value="1"/>
</dbReference>
<name>A0A0R2P7Z1_9ACTN</name>
<dbReference type="InterPro" id="IPR050901">
    <property type="entry name" value="BP-dep_ABC_trans_perm"/>
</dbReference>
<feature type="domain" description="ABC transmembrane type-1" evidence="8">
    <location>
        <begin position="69"/>
        <end position="258"/>
    </location>
</feature>
<evidence type="ECO:0000256" key="5">
    <source>
        <dbReference type="ARBA" id="ARBA00022989"/>
    </source>
</evidence>
<keyword evidence="5 7" id="KW-1133">Transmembrane helix</keyword>